<dbReference type="GO" id="GO:0046813">
    <property type="term" value="P:receptor-mediated virion attachment to host cell"/>
    <property type="evidence" value="ECO:0007669"/>
    <property type="project" value="TreeGrafter"/>
</dbReference>
<dbReference type="EMBL" id="CP017675">
    <property type="protein sequence ID" value="APB34645.1"/>
    <property type="molecule type" value="Genomic_DNA"/>
</dbReference>
<feature type="repeat" description="TPR" evidence="3">
    <location>
        <begin position="52"/>
        <end position="85"/>
    </location>
</feature>
<evidence type="ECO:0000256" key="1">
    <source>
        <dbReference type="ARBA" id="ARBA00022737"/>
    </source>
</evidence>
<dbReference type="Pfam" id="PF13181">
    <property type="entry name" value="TPR_8"/>
    <property type="match status" value="1"/>
</dbReference>
<proteinExistence type="predicted"/>
<reference evidence="4 5" key="1">
    <citation type="submission" date="2016-10" db="EMBL/GenBank/DDBJ databases">
        <title>Description of Gloeomargarita lithophora gen. nov., sp. nov., a thylakoid-bearing basal-branching cyanobacterium with intracellular carbonates, and proposal for Gloeomargaritales ord. nov.</title>
        <authorList>
            <person name="Moreira D."/>
            <person name="Tavera R."/>
            <person name="Benzerara K."/>
            <person name="Skouri-Panet F."/>
            <person name="Couradeau E."/>
            <person name="Gerard E."/>
            <person name="Loussert C."/>
            <person name="Novelo E."/>
            <person name="Zivanovic Y."/>
            <person name="Lopez-Garcia P."/>
        </authorList>
    </citation>
    <scope>NUCLEOTIDE SEQUENCE [LARGE SCALE GENOMIC DNA]</scope>
    <source>
        <strain evidence="4 5">D10</strain>
    </source>
</reference>
<dbReference type="OrthoDB" id="9780888at2"/>
<keyword evidence="5" id="KW-1185">Reference proteome</keyword>
<dbReference type="InterPro" id="IPR019734">
    <property type="entry name" value="TPR_rpt"/>
</dbReference>
<dbReference type="InterPro" id="IPR011990">
    <property type="entry name" value="TPR-like_helical_dom_sf"/>
</dbReference>
<dbReference type="PANTHER" id="PTHR44858:SF1">
    <property type="entry name" value="UDP-N-ACETYLGLUCOSAMINE--PEPTIDE N-ACETYLGLUCOSAMINYLTRANSFERASE SPINDLY-RELATED"/>
    <property type="match status" value="1"/>
</dbReference>
<dbReference type="GO" id="GO:0009279">
    <property type="term" value="C:cell outer membrane"/>
    <property type="evidence" value="ECO:0007669"/>
    <property type="project" value="TreeGrafter"/>
</dbReference>
<evidence type="ECO:0000313" key="4">
    <source>
        <dbReference type="EMBL" id="APB34645.1"/>
    </source>
</evidence>
<dbReference type="AlphaFoldDB" id="A0A1J0AFE7"/>
<gene>
    <name evidence="4" type="ORF">GlitD10_2311</name>
</gene>
<dbReference type="SUPFAM" id="SSF48452">
    <property type="entry name" value="TPR-like"/>
    <property type="match status" value="1"/>
</dbReference>
<evidence type="ECO:0000256" key="2">
    <source>
        <dbReference type="ARBA" id="ARBA00022803"/>
    </source>
</evidence>
<dbReference type="InterPro" id="IPR050498">
    <property type="entry name" value="Ycf3"/>
</dbReference>
<dbReference type="PANTHER" id="PTHR44858">
    <property type="entry name" value="TETRATRICOPEPTIDE REPEAT PROTEIN 6"/>
    <property type="match status" value="1"/>
</dbReference>
<dbReference type="Pfam" id="PF13431">
    <property type="entry name" value="TPR_17"/>
    <property type="match status" value="1"/>
</dbReference>
<dbReference type="Gene3D" id="1.25.40.10">
    <property type="entry name" value="Tetratricopeptide repeat domain"/>
    <property type="match status" value="1"/>
</dbReference>
<protein>
    <submittedName>
        <fullName evidence="4">Tetratricopeptide repeat-containing protein</fullName>
    </submittedName>
</protein>
<dbReference type="KEGG" id="glt:GlitD10_2311"/>
<dbReference type="SMART" id="SM00028">
    <property type="entry name" value="TPR"/>
    <property type="match status" value="2"/>
</dbReference>
<evidence type="ECO:0000313" key="5">
    <source>
        <dbReference type="Proteomes" id="UP000180235"/>
    </source>
</evidence>
<dbReference type="STRING" id="1188229.GlitD10_2311"/>
<keyword evidence="1" id="KW-0677">Repeat</keyword>
<evidence type="ECO:0000256" key="3">
    <source>
        <dbReference type="PROSITE-ProRule" id="PRU00339"/>
    </source>
</evidence>
<dbReference type="Proteomes" id="UP000180235">
    <property type="component" value="Chromosome"/>
</dbReference>
<organism evidence="4 5">
    <name type="scientific">Gloeomargarita lithophora Alchichica-D10</name>
    <dbReference type="NCBI Taxonomy" id="1188229"/>
    <lineage>
        <taxon>Bacteria</taxon>
        <taxon>Bacillati</taxon>
        <taxon>Cyanobacteriota</taxon>
        <taxon>Cyanophyceae</taxon>
        <taxon>Gloeomargaritales</taxon>
        <taxon>Gloeomargaritaceae</taxon>
        <taxon>Gloeomargarita</taxon>
    </lineage>
</organism>
<sequence length="135" mass="14814">MGISALGENSIRTPLKIGRGGTAPVLGSVELLFANCVILLYNRAIQLNPKDTIPYNNRGYAKNKLGNYRGAIQDLDPAIQLYPGFAAAYFWRGVTSLKLGDRYSAKTDLLKAKELYQSRGDTESVATVESWLTDL</sequence>
<accession>A0A1J0AFE7</accession>
<name>A0A1J0AFE7_9CYAN</name>
<keyword evidence="2 3" id="KW-0802">TPR repeat</keyword>
<dbReference type="PROSITE" id="PS50005">
    <property type="entry name" value="TPR"/>
    <property type="match status" value="1"/>
</dbReference>